<sequence>MSATKRPIRASGMAFAVLCGVSLAAFDSDAQALSESGCKDYVGPELLELDTSAIEAAERQWPAAPKAVTLLEVVVTPDSAPGFQAVRVARSSGSRSLDRDALRIAGSSTYVQATCGGKPVDGRFTLSVALPYRGCEDVVNGVVVKGTGCRPEASAD</sequence>
<proteinExistence type="predicted"/>
<protein>
    <submittedName>
        <fullName evidence="1">Uncharacterized protein</fullName>
    </submittedName>
</protein>
<dbReference type="AlphaFoldDB" id="A0A508B305"/>
<reference evidence="1 2" key="1">
    <citation type="submission" date="2019-10" db="EMBL/GenBank/DDBJ databases">
        <title>Lysobacter alkalisoli sp. nov., isolated from saline-alkaline soil.</title>
        <authorList>
            <person name="Sun J.-Q."/>
        </authorList>
    </citation>
    <scope>NUCLEOTIDE SEQUENCE [LARGE SCALE GENOMIC DNA]</scope>
    <source>
        <strain evidence="1 2">KCTC 42381</strain>
    </source>
</reference>
<accession>A0A508B305</accession>
<dbReference type="EMBL" id="VICD02000069">
    <property type="protein sequence ID" value="KAB8195610.1"/>
    <property type="molecule type" value="Genomic_DNA"/>
</dbReference>
<organism evidence="1 2">
    <name type="scientific">Marilutibacter maris</name>
    <dbReference type="NCBI Taxonomy" id="1605891"/>
    <lineage>
        <taxon>Bacteria</taxon>
        <taxon>Pseudomonadati</taxon>
        <taxon>Pseudomonadota</taxon>
        <taxon>Gammaproteobacteria</taxon>
        <taxon>Lysobacterales</taxon>
        <taxon>Lysobacteraceae</taxon>
        <taxon>Marilutibacter</taxon>
    </lineage>
</organism>
<evidence type="ECO:0000313" key="1">
    <source>
        <dbReference type="EMBL" id="KAB8195610.1"/>
    </source>
</evidence>
<dbReference type="SUPFAM" id="SSF74653">
    <property type="entry name" value="TolA/TonB C-terminal domain"/>
    <property type="match status" value="1"/>
</dbReference>
<dbReference type="Proteomes" id="UP000320431">
    <property type="component" value="Unassembled WGS sequence"/>
</dbReference>
<gene>
    <name evidence="1" type="ORF">FKV24_004900</name>
</gene>
<dbReference type="RefSeq" id="WP_141481577.1">
    <property type="nucleotide sequence ID" value="NZ_VICD02000069.1"/>
</dbReference>
<evidence type="ECO:0000313" key="2">
    <source>
        <dbReference type="Proteomes" id="UP000320431"/>
    </source>
</evidence>
<dbReference type="Gene3D" id="3.30.1150.10">
    <property type="match status" value="1"/>
</dbReference>
<name>A0A508B305_9GAMM</name>
<comment type="caution">
    <text evidence="1">The sequence shown here is derived from an EMBL/GenBank/DDBJ whole genome shotgun (WGS) entry which is preliminary data.</text>
</comment>